<organism evidence="2 3">
    <name type="scientific">Pandoraea commovens</name>
    <dbReference type="NCBI Taxonomy" id="2508289"/>
    <lineage>
        <taxon>Bacteria</taxon>
        <taxon>Pseudomonadati</taxon>
        <taxon>Pseudomonadota</taxon>
        <taxon>Betaproteobacteria</taxon>
        <taxon>Burkholderiales</taxon>
        <taxon>Burkholderiaceae</taxon>
        <taxon>Pandoraea</taxon>
    </lineage>
</organism>
<proteinExistence type="predicted"/>
<dbReference type="RefSeq" id="WP_150666018.1">
    <property type="nucleotide sequence ID" value="NZ_CABPSA010000008.1"/>
</dbReference>
<dbReference type="AlphaFoldDB" id="A0A5E4Y506"/>
<name>A0A5E4Y506_9BURK</name>
<dbReference type="OrthoDB" id="8934365at2"/>
<gene>
    <name evidence="2" type="ORF">PCO31010_04300</name>
</gene>
<protein>
    <submittedName>
        <fullName evidence="2">Uncharacterized protein</fullName>
    </submittedName>
</protein>
<sequence>MTRLFRWLTRVGCVLTLWLVVGAAHALAPDDIDFGTLNDTAAIDAADAAQMSGADTARLINARYAKAVPRCFAESPTYECSGLLLRVAPPNGVGNTFWRQSPAETAAGYAELTYVRRDTPAARPPGSVGFVLADRPSAAGNLKPYSLMCGCPPYGQTLPTCAACARSPNAVGVSLWNVNTPATLDVEAIYYDVSAGGQLMQALRYQNDYFAATGQWVPILRASLTGGDGTAFGFDERDQLMWGFTVVRDLEARYADTRMVCPGNTPGYQCSGVLIRVTGYGPTFRSWNPSPAAVRDGAVSWSYVRRDMNMTVTAGTGPGLLLHELQYPSAYTPQWRCAYAVNGSTAGNPGRCSRPGALPAGAAGFQSLVTARRTIRDQHNEIILAAWPQNIPDDLPLQGIFYTVDTSRGGAQSIQQDYMGTTGHFMPVLSVRLTMAPGAIFRFVPAEQTGSMSTTAIGN</sequence>
<feature type="chain" id="PRO_5022872084" evidence="1">
    <location>
        <begin position="27"/>
        <end position="459"/>
    </location>
</feature>
<reference evidence="2 3" key="1">
    <citation type="submission" date="2019-08" db="EMBL/GenBank/DDBJ databases">
        <authorList>
            <person name="Peeters C."/>
        </authorList>
    </citation>
    <scope>NUCLEOTIDE SEQUENCE [LARGE SCALE GENOMIC DNA]</scope>
    <source>
        <strain evidence="2 3">LMG 31010</strain>
    </source>
</reference>
<keyword evidence="1" id="KW-0732">Signal</keyword>
<evidence type="ECO:0000256" key="1">
    <source>
        <dbReference type="SAM" id="SignalP"/>
    </source>
</evidence>
<dbReference type="EMBL" id="CABPSA010000008">
    <property type="protein sequence ID" value="VVE43799.1"/>
    <property type="molecule type" value="Genomic_DNA"/>
</dbReference>
<evidence type="ECO:0000313" key="3">
    <source>
        <dbReference type="Proteomes" id="UP000343335"/>
    </source>
</evidence>
<dbReference type="Proteomes" id="UP000343335">
    <property type="component" value="Unassembled WGS sequence"/>
</dbReference>
<evidence type="ECO:0000313" key="2">
    <source>
        <dbReference type="EMBL" id="VVE43799.1"/>
    </source>
</evidence>
<feature type="signal peptide" evidence="1">
    <location>
        <begin position="1"/>
        <end position="26"/>
    </location>
</feature>
<accession>A0A5E4Y506</accession>